<keyword evidence="2" id="KW-1185">Reference proteome</keyword>
<dbReference type="EMBL" id="VCEI01000011">
    <property type="protein sequence ID" value="TLU96415.1"/>
    <property type="molecule type" value="Genomic_DNA"/>
</dbReference>
<dbReference type="OrthoDB" id="277821at2"/>
<gene>
    <name evidence="1" type="ORF">FEM55_04585</name>
</gene>
<accession>A0A5R9KJN5</accession>
<sequence>MSKSKFEISLESGIHQHIQAMAGIWEGNTRTWFEPGVMADESPMTASIRPILGGRFLLYHYRGSLGGSAFEGSATIGYDLENEKFQVSWIDSFHMGTAIMHSEGSSVEHGFSVLESYSSPEIPVPWGWQTVMQLIEPDQLVVTAYNISPEGKEDKATETIFRRVKEAAGSNPI</sequence>
<organism evidence="1 2">
    <name type="scientific">Dyadobacter sediminis</name>
    <dbReference type="NCBI Taxonomy" id="1493691"/>
    <lineage>
        <taxon>Bacteria</taxon>
        <taxon>Pseudomonadati</taxon>
        <taxon>Bacteroidota</taxon>
        <taxon>Cytophagia</taxon>
        <taxon>Cytophagales</taxon>
        <taxon>Spirosomataceae</taxon>
        <taxon>Dyadobacter</taxon>
    </lineage>
</organism>
<name>A0A5R9KJN5_9BACT</name>
<comment type="caution">
    <text evidence="1">The sequence shown here is derived from an EMBL/GenBank/DDBJ whole genome shotgun (WGS) entry which is preliminary data.</text>
</comment>
<dbReference type="RefSeq" id="WP_138280109.1">
    <property type="nucleotide sequence ID" value="NZ_BMGE01000001.1"/>
</dbReference>
<protein>
    <submittedName>
        <fullName evidence="1">DUF1579 domain-containing protein</fullName>
    </submittedName>
</protein>
<evidence type="ECO:0000313" key="2">
    <source>
        <dbReference type="Proteomes" id="UP000309788"/>
    </source>
</evidence>
<evidence type="ECO:0000313" key="1">
    <source>
        <dbReference type="EMBL" id="TLU96415.1"/>
    </source>
</evidence>
<dbReference type="AlphaFoldDB" id="A0A5R9KJN5"/>
<dbReference type="Proteomes" id="UP000309788">
    <property type="component" value="Unassembled WGS sequence"/>
</dbReference>
<dbReference type="Pfam" id="PF07617">
    <property type="entry name" value="DUF1579"/>
    <property type="match status" value="1"/>
</dbReference>
<reference evidence="1 2" key="1">
    <citation type="submission" date="2019-05" db="EMBL/GenBank/DDBJ databases">
        <authorList>
            <person name="Qu J.-H."/>
        </authorList>
    </citation>
    <scope>NUCLEOTIDE SEQUENCE [LARGE SCALE GENOMIC DNA]</scope>
    <source>
        <strain evidence="1 2">Z12</strain>
    </source>
</reference>
<proteinExistence type="predicted"/>
<dbReference type="InterPro" id="IPR011473">
    <property type="entry name" value="DUF1579"/>
</dbReference>